<dbReference type="OrthoDB" id="10064298at2759"/>
<evidence type="ECO:0000256" key="3">
    <source>
        <dbReference type="ARBA" id="ARBA00004496"/>
    </source>
</evidence>
<evidence type="ECO:0000256" key="2">
    <source>
        <dbReference type="ARBA" id="ARBA00004173"/>
    </source>
</evidence>
<comment type="similarity">
    <text evidence="4">Belongs to the ECSIT family.</text>
</comment>
<reference evidence="15" key="2">
    <citation type="submission" date="2020-05" db="UniProtKB">
        <authorList>
            <consortium name="EnsemblMetazoa"/>
        </authorList>
    </citation>
    <scope>IDENTIFICATION</scope>
    <source>
        <strain evidence="15">wikel</strain>
    </source>
</reference>
<evidence type="ECO:0000256" key="7">
    <source>
        <dbReference type="ARBA" id="ARBA00022588"/>
    </source>
</evidence>
<feature type="domain" description="ECSIT C-terminal" evidence="13">
    <location>
        <begin position="256"/>
        <end position="378"/>
    </location>
</feature>
<keyword evidence="17" id="KW-1267">Proteomics identification</keyword>
<evidence type="ECO:0000256" key="8">
    <source>
        <dbReference type="ARBA" id="ARBA00022859"/>
    </source>
</evidence>
<dbReference type="KEGG" id="isc:8033432"/>
<keyword evidence="7" id="KW-0399">Innate immunity</keyword>
<evidence type="ECO:0000256" key="11">
    <source>
        <dbReference type="ARBA" id="ARBA00023242"/>
    </source>
</evidence>
<feature type="region of interest" description="Disordered" evidence="12">
    <location>
        <begin position="385"/>
        <end position="466"/>
    </location>
</feature>
<keyword evidence="6" id="KW-0963">Cytoplasm</keyword>
<evidence type="ECO:0000256" key="10">
    <source>
        <dbReference type="ARBA" id="ARBA00023128"/>
    </source>
</evidence>
<feature type="compositionally biased region" description="Basic and acidic residues" evidence="12">
    <location>
        <begin position="405"/>
        <end position="414"/>
    </location>
</feature>
<dbReference type="PANTHER" id="PTHR13113">
    <property type="entry name" value="ECSIT EVOLUTIONARILY CONSERVED SIGNALING INTERMEDIATE IN TOLL PATHWAYS"/>
    <property type="match status" value="1"/>
</dbReference>
<dbReference type="STRING" id="6945.B7PYZ8"/>
<comment type="subcellular location">
    <subcellularLocation>
        <location evidence="3">Cytoplasm</location>
    </subcellularLocation>
    <subcellularLocation>
        <location evidence="2">Mitochondrion</location>
    </subcellularLocation>
    <subcellularLocation>
        <location evidence="1">Nucleus</location>
    </subcellularLocation>
</comment>
<dbReference type="GO" id="GO:0045087">
    <property type="term" value="P:innate immune response"/>
    <property type="evidence" value="ECO:0000318"/>
    <property type="project" value="GO_Central"/>
</dbReference>
<dbReference type="InterPro" id="IPR029342">
    <property type="entry name" value="ECIST_C"/>
</dbReference>
<dbReference type="Proteomes" id="UP000001555">
    <property type="component" value="Unassembled WGS sequence"/>
</dbReference>
<dbReference type="AlphaFoldDB" id="B7PYZ8"/>
<evidence type="ECO:0000313" key="14">
    <source>
        <dbReference type="EMBL" id="EEC11820.1"/>
    </source>
</evidence>
<sequence>MSFISRQCCSVAARLFAGRVLVGSLNPRDACVLPYRCHFVRNLHVSRSHYFFRKKQKVSETRLALREEIFKSEQCRDREGFIEVIERFKLGNENRKGHVEFINVATKYLEEFNVHKDLAIYKMLFDLFPKGRYPPKNQIQAEFQHFPYHQDCALRLLDVMEYNAVVPDRELRQAVLDTFGFHSEVFKKFARMMYWMPKLKNLSPFPLPTPLPREPLELAKLAVRRMCVDLRTVVSVRETSEVKDSVDQTWVVSGQSPDQRQLVKDQPTDKPLRIEGPFSTYLRNAAISYFVLRAEPVPIRVLEIDSDDVSNIPLTMFGEKPPPKELVKPSTVHEQEDGIILALCATGTSSRDSLLSWLRMLQEDNAKLKEIPVIFTLRAPSKSLVTANQPTDEDLGADDTSQADDTSKADDASKADGASKAGDTLKADDALKAGKSSGADGPSKTSEADGSLTEKQKSDETGTSKS</sequence>
<dbReference type="VEuPathDB" id="VectorBase:ISCP_011909"/>
<keyword evidence="10" id="KW-0496">Mitochondrion</keyword>
<dbReference type="PANTHER" id="PTHR13113:SF1">
    <property type="entry name" value="EVOLUTIONARILY CONSERVED SIGNALING INTERMEDIATE IN TOLL PATHWAY, MITOCHONDRIAL"/>
    <property type="match status" value="1"/>
</dbReference>
<dbReference type="SMART" id="SM01284">
    <property type="entry name" value="ECSIT_Cterm"/>
    <property type="match status" value="1"/>
</dbReference>
<dbReference type="InterPro" id="IPR010418">
    <property type="entry name" value="ECSIT"/>
</dbReference>
<dbReference type="InterPro" id="IPR046448">
    <property type="entry name" value="ECSIT_N"/>
</dbReference>
<dbReference type="Pfam" id="PF14784">
    <property type="entry name" value="ECSIT_C"/>
    <property type="match status" value="1"/>
</dbReference>
<evidence type="ECO:0000256" key="5">
    <source>
        <dbReference type="ARBA" id="ARBA00019998"/>
    </source>
</evidence>
<feature type="compositionally biased region" description="Basic and acidic residues" evidence="12">
    <location>
        <begin position="423"/>
        <end position="432"/>
    </location>
</feature>
<evidence type="ECO:0000256" key="6">
    <source>
        <dbReference type="ARBA" id="ARBA00022490"/>
    </source>
</evidence>
<dbReference type="GO" id="GO:0005634">
    <property type="term" value="C:nucleus"/>
    <property type="evidence" value="ECO:0007669"/>
    <property type="project" value="UniProtKB-SubCell"/>
</dbReference>
<keyword evidence="11" id="KW-0539">Nucleus</keyword>
<dbReference type="VEuPathDB" id="VectorBase:ISCI009512"/>
<reference evidence="14 16" key="1">
    <citation type="submission" date="2008-03" db="EMBL/GenBank/DDBJ databases">
        <title>Annotation of Ixodes scapularis.</title>
        <authorList>
            <consortium name="Ixodes scapularis Genome Project Consortium"/>
            <person name="Caler E."/>
            <person name="Hannick L.I."/>
            <person name="Bidwell S."/>
            <person name="Joardar V."/>
            <person name="Thiagarajan M."/>
            <person name="Amedeo P."/>
            <person name="Galinsky K.J."/>
            <person name="Schobel S."/>
            <person name="Inman J."/>
            <person name="Hostetler J."/>
            <person name="Miller J."/>
            <person name="Hammond M."/>
            <person name="Megy K."/>
            <person name="Lawson D."/>
            <person name="Kodira C."/>
            <person name="Sutton G."/>
            <person name="Meyer J."/>
            <person name="Hill C.A."/>
            <person name="Birren B."/>
            <person name="Nene V."/>
            <person name="Collins F."/>
            <person name="Alarcon-Chaidez F."/>
            <person name="Wikel S."/>
            <person name="Strausberg R."/>
        </authorList>
    </citation>
    <scope>NUCLEOTIDE SEQUENCE [LARGE SCALE GENOMIC DNA]</scope>
    <source>
        <strain evidence="16">Wikel</strain>
        <strain evidence="14">Wikel colony</strain>
    </source>
</reference>
<gene>
    <name evidence="15" type="primary">8033432</name>
    <name evidence="14" type="ORF">IscW_ISCW009512</name>
</gene>
<keyword evidence="16" id="KW-1185">Reference proteome</keyword>
<dbReference type="Pfam" id="PF06239">
    <property type="entry name" value="ECSIT_N"/>
    <property type="match status" value="1"/>
</dbReference>
<accession>B7PYZ8</accession>
<feature type="compositionally biased region" description="Basic and acidic residues" evidence="12">
    <location>
        <begin position="452"/>
        <end position="466"/>
    </location>
</feature>
<dbReference type="EnsemblMetazoa" id="ISCW009512-RA">
    <property type="protein sequence ID" value="ISCW009512-PA"/>
    <property type="gene ID" value="ISCW009512"/>
</dbReference>
<dbReference type="InParanoid" id="B7PYZ8"/>
<dbReference type="EMBL" id="DS822941">
    <property type="protein sequence ID" value="EEC11820.1"/>
    <property type="molecule type" value="Genomic_DNA"/>
</dbReference>
<protein>
    <recommendedName>
        <fullName evidence="5">Evolutionarily conserved signaling intermediate in Toll pathway, mitochondrial</fullName>
    </recommendedName>
</protein>
<keyword evidence="9" id="KW-0809">Transit peptide</keyword>
<evidence type="ECO:0000256" key="9">
    <source>
        <dbReference type="ARBA" id="ARBA00022946"/>
    </source>
</evidence>
<dbReference type="GO" id="GO:0005739">
    <property type="term" value="C:mitochondrion"/>
    <property type="evidence" value="ECO:0000318"/>
    <property type="project" value="GO_Central"/>
</dbReference>
<keyword evidence="8" id="KW-0391">Immunity</keyword>
<evidence type="ECO:0007829" key="17">
    <source>
        <dbReference type="PeptideAtlas" id="B7PYZ8"/>
    </source>
</evidence>
<evidence type="ECO:0000313" key="15">
    <source>
        <dbReference type="EnsemblMetazoa" id="ISCW009512-PA"/>
    </source>
</evidence>
<organism>
    <name type="scientific">Ixodes scapularis</name>
    <name type="common">Black-legged tick</name>
    <name type="synonym">Deer tick</name>
    <dbReference type="NCBI Taxonomy" id="6945"/>
    <lineage>
        <taxon>Eukaryota</taxon>
        <taxon>Metazoa</taxon>
        <taxon>Ecdysozoa</taxon>
        <taxon>Arthropoda</taxon>
        <taxon>Chelicerata</taxon>
        <taxon>Arachnida</taxon>
        <taxon>Acari</taxon>
        <taxon>Parasitiformes</taxon>
        <taxon>Ixodida</taxon>
        <taxon>Ixodoidea</taxon>
        <taxon>Ixodidae</taxon>
        <taxon>Ixodinae</taxon>
        <taxon>Ixodes</taxon>
    </lineage>
</organism>
<evidence type="ECO:0000256" key="4">
    <source>
        <dbReference type="ARBA" id="ARBA00007674"/>
    </source>
</evidence>
<dbReference type="HOGENOM" id="CLU_046917_1_0_1"/>
<evidence type="ECO:0000259" key="13">
    <source>
        <dbReference type="SMART" id="SM01284"/>
    </source>
</evidence>
<evidence type="ECO:0000313" key="16">
    <source>
        <dbReference type="Proteomes" id="UP000001555"/>
    </source>
</evidence>
<name>B7PYZ8_IXOSC</name>
<dbReference type="EMBL" id="ABJB010831356">
    <property type="status" value="NOT_ANNOTATED_CDS"/>
    <property type="molecule type" value="Genomic_DNA"/>
</dbReference>
<dbReference type="GO" id="GO:0007178">
    <property type="term" value="P:cell surface receptor protein serine/threonine kinase signaling pathway"/>
    <property type="evidence" value="ECO:0000318"/>
    <property type="project" value="GO_Central"/>
</dbReference>
<dbReference type="PaxDb" id="6945-B7PYZ8"/>
<dbReference type="FunCoup" id="B7PYZ8">
    <property type="interactions" value="526"/>
</dbReference>
<evidence type="ECO:0000256" key="12">
    <source>
        <dbReference type="SAM" id="MobiDB-lite"/>
    </source>
</evidence>
<evidence type="ECO:0000256" key="1">
    <source>
        <dbReference type="ARBA" id="ARBA00004123"/>
    </source>
</evidence>
<proteinExistence type="evidence at protein level"/>
<dbReference type="VEuPathDB" id="VectorBase:ISCW009512"/>